<keyword evidence="7" id="KW-0645">Protease</keyword>
<keyword evidence="7" id="KW-0031">Aminopeptidase</keyword>
<dbReference type="Proteomes" id="UP000659438">
    <property type="component" value="Unassembled WGS sequence"/>
</dbReference>
<evidence type="ECO:0000259" key="4">
    <source>
        <dbReference type="Pfam" id="PF00557"/>
    </source>
</evidence>
<evidence type="ECO:0000259" key="5">
    <source>
        <dbReference type="Pfam" id="PF01321"/>
    </source>
</evidence>
<reference evidence="7 9" key="1">
    <citation type="journal article" date="2020" name="Microorganisms">
        <title>Reliable Identification of Environmental Pseudomonas Isolates Using the rpoD Gene.</title>
        <authorList>
            <consortium name="The Broad Institute Genome Sequencing Platform"/>
            <person name="Girard L."/>
            <person name="Lood C."/>
            <person name="Rokni-Zadeh H."/>
            <person name="van Noort V."/>
            <person name="Lavigne R."/>
            <person name="De Mot R."/>
        </authorList>
    </citation>
    <scope>NUCLEOTIDE SEQUENCE</scope>
    <source>
        <strain evidence="7 9">SWRI102</strain>
    </source>
</reference>
<name>A0A923FVC2_9PSED</name>
<reference evidence="8" key="3">
    <citation type="submission" date="2021-06" db="EMBL/GenBank/DDBJ databases">
        <title>Updating the genus Pseudomonas: Description of 43 new species and partition of the Pseudomonas putida group.</title>
        <authorList>
            <person name="Girard L."/>
            <person name="Lood C."/>
            <person name="Vandamme P."/>
            <person name="Rokni-Zadeh H."/>
            <person name="Van Noort V."/>
            <person name="Hofte M."/>
            <person name="Lavigne R."/>
            <person name="De Mot R."/>
        </authorList>
    </citation>
    <scope>NUCLEOTIDE SEQUENCE</scope>
    <source>
        <strain evidence="8">SWRI102</strain>
    </source>
</reference>
<dbReference type="CDD" id="cd01085">
    <property type="entry name" value="APP"/>
    <property type="match status" value="1"/>
</dbReference>
<dbReference type="PANTHER" id="PTHR43763:SF6">
    <property type="entry name" value="XAA-PRO AMINOPEPTIDASE 1"/>
    <property type="match status" value="1"/>
</dbReference>
<dbReference type="Pfam" id="PF01321">
    <property type="entry name" value="Creatinase_N"/>
    <property type="match status" value="1"/>
</dbReference>
<dbReference type="Pfam" id="PF16188">
    <property type="entry name" value="Peptidase_M24_C"/>
    <property type="match status" value="1"/>
</dbReference>
<dbReference type="AlphaFoldDB" id="A0A923FVC2"/>
<keyword evidence="3" id="KW-0378">Hydrolase</keyword>
<evidence type="ECO:0000313" key="8">
    <source>
        <dbReference type="EMBL" id="MBV4551023.1"/>
    </source>
</evidence>
<feature type="domain" description="Creatinase N-terminal" evidence="5">
    <location>
        <begin position="14"/>
        <end position="137"/>
    </location>
</feature>
<sequence length="602" mass="65911">MSTQPLTAGQIPQRLARIRQLMSEEGVHALLVPSADPHLSEYLPGYWQGRQWLSGFHGSVGTLIVTADFAGVWADSRYWEQATQELEGSGIELVKLIPGQPGPLDWLGEQTPEGGVVAVDGAVMAVASARTLSSKLESRGARLRTDIDLLQQVWTDRPELPGQPVYAHLPPQATVNRVEKLAKLRESLKERGADWHFIATLDDIAWLFNLRGADVSFNPVFVSFALISQQRATLFVALGKIDASLRALLEQDGVTLRDYSEAAAALREVPSDASLQVDPARVTVGLLDNLNSGVKLVEGLNPTTLAKSRKSLADAEHIRLAMEQDGAALCEFFAWLENAWGRERITELTIDEHLTAARKRRPDFISLSFNTIAAFNANGAMPHYHATEEAHAVIEGDGLLLIDSGGQYLGGTTDITRMVPVGTPTPEQKRDCTRVLKGVIALSRAKFPKGILSPLLDAIARAPIWAEQVDYGHGTGHGVGYFLNVHEGPQVIAYQAAATPQTAMQPGMITSIEPGTYRPGRWGVRIENLVLNREAGSSEFGDFLEFETLTLCPIDTRCLEPSLLTQDEKDWFNGYHAEVQRRLSPLLDGDALQWLNTRTAAI</sequence>
<dbReference type="SUPFAM" id="SSF55920">
    <property type="entry name" value="Creatinase/aminopeptidase"/>
    <property type="match status" value="1"/>
</dbReference>
<dbReference type="InterPro" id="IPR029149">
    <property type="entry name" value="Creatin/AminoP/Spt16_N"/>
</dbReference>
<keyword evidence="2" id="KW-0479">Metal-binding</keyword>
<dbReference type="Gene3D" id="3.40.350.10">
    <property type="entry name" value="Creatinase/prolidase N-terminal domain"/>
    <property type="match status" value="2"/>
</dbReference>
<protein>
    <submittedName>
        <fullName evidence="7">Aminopeptidase P family protein</fullName>
    </submittedName>
</protein>
<dbReference type="InterPro" id="IPR036005">
    <property type="entry name" value="Creatinase/aminopeptidase-like"/>
</dbReference>
<dbReference type="Pfam" id="PF00557">
    <property type="entry name" value="Peptidase_M24"/>
    <property type="match status" value="1"/>
</dbReference>
<dbReference type="GO" id="GO:0005737">
    <property type="term" value="C:cytoplasm"/>
    <property type="evidence" value="ECO:0007669"/>
    <property type="project" value="UniProtKB-ARBA"/>
</dbReference>
<evidence type="ECO:0000256" key="3">
    <source>
        <dbReference type="ARBA" id="ARBA00022801"/>
    </source>
</evidence>
<organism evidence="7">
    <name type="scientific">Pseudomonas marvdashtae</name>
    <dbReference type="NCBI Taxonomy" id="2745500"/>
    <lineage>
        <taxon>Bacteria</taxon>
        <taxon>Pseudomonadati</taxon>
        <taxon>Pseudomonadota</taxon>
        <taxon>Gammaproteobacteria</taxon>
        <taxon>Pseudomonadales</taxon>
        <taxon>Pseudomonadaceae</taxon>
        <taxon>Pseudomonas</taxon>
    </lineage>
</organism>
<feature type="domain" description="Peptidase M24 C-terminal" evidence="6">
    <location>
        <begin position="543"/>
        <end position="602"/>
    </location>
</feature>
<comment type="similarity">
    <text evidence="1">Belongs to the peptidase M24B family.</text>
</comment>
<dbReference type="GO" id="GO:0070006">
    <property type="term" value="F:metalloaminopeptidase activity"/>
    <property type="evidence" value="ECO:0007669"/>
    <property type="project" value="InterPro"/>
</dbReference>
<evidence type="ECO:0000256" key="1">
    <source>
        <dbReference type="ARBA" id="ARBA00008766"/>
    </source>
</evidence>
<dbReference type="InterPro" id="IPR032416">
    <property type="entry name" value="Peptidase_M24_C"/>
</dbReference>
<dbReference type="InterPro" id="IPR000994">
    <property type="entry name" value="Pept_M24"/>
</dbReference>
<dbReference type="InterPro" id="IPR033740">
    <property type="entry name" value="Pept_M24B"/>
</dbReference>
<gene>
    <name evidence="8" type="ORF">HU742_007705</name>
    <name evidence="7" type="ORF">HU742_26420</name>
</gene>
<comment type="caution">
    <text evidence="7">The sequence shown here is derived from an EMBL/GenBank/DDBJ whole genome shotgun (WGS) entry which is preliminary data.</text>
</comment>
<evidence type="ECO:0000259" key="6">
    <source>
        <dbReference type="Pfam" id="PF16188"/>
    </source>
</evidence>
<dbReference type="SUPFAM" id="SSF53092">
    <property type="entry name" value="Creatinase/prolidase N-terminal domain"/>
    <property type="match status" value="1"/>
</dbReference>
<dbReference type="PANTHER" id="PTHR43763">
    <property type="entry name" value="XAA-PRO AMINOPEPTIDASE 1"/>
    <property type="match status" value="1"/>
</dbReference>
<dbReference type="Pfam" id="PF16189">
    <property type="entry name" value="Creatinase_N_2"/>
    <property type="match status" value="1"/>
</dbReference>
<dbReference type="InterPro" id="IPR050422">
    <property type="entry name" value="X-Pro_aminopeptidase_P"/>
</dbReference>
<feature type="domain" description="Peptidase M24" evidence="4">
    <location>
        <begin position="316"/>
        <end position="531"/>
    </location>
</feature>
<evidence type="ECO:0000313" key="9">
    <source>
        <dbReference type="Proteomes" id="UP000659438"/>
    </source>
</evidence>
<keyword evidence="9" id="KW-1185">Reference proteome</keyword>
<dbReference type="EMBL" id="JABWQX020000001">
    <property type="protein sequence ID" value="MBV4551023.1"/>
    <property type="molecule type" value="Genomic_DNA"/>
</dbReference>
<proteinExistence type="inferred from homology"/>
<dbReference type="FunFam" id="3.90.230.10:FF:000004">
    <property type="entry name" value="xaa-Pro aminopeptidase 1 isoform X1"/>
    <property type="match status" value="1"/>
</dbReference>
<dbReference type="InterPro" id="IPR000587">
    <property type="entry name" value="Creatinase_N"/>
</dbReference>
<accession>A0A923FVC2</accession>
<dbReference type="EMBL" id="JABWQX010000023">
    <property type="protein sequence ID" value="MBC3398754.1"/>
    <property type="molecule type" value="Genomic_DNA"/>
</dbReference>
<dbReference type="GO" id="GO:0046872">
    <property type="term" value="F:metal ion binding"/>
    <property type="evidence" value="ECO:0007669"/>
    <property type="project" value="UniProtKB-KW"/>
</dbReference>
<evidence type="ECO:0000313" key="7">
    <source>
        <dbReference type="EMBL" id="MBC3398754.1"/>
    </source>
</evidence>
<dbReference type="RefSeq" id="WP_186641677.1">
    <property type="nucleotide sequence ID" value="NZ_JABWQX020000001.1"/>
</dbReference>
<dbReference type="Gene3D" id="3.90.230.10">
    <property type="entry name" value="Creatinase/methionine aminopeptidase superfamily"/>
    <property type="match status" value="1"/>
</dbReference>
<reference evidence="7" key="2">
    <citation type="submission" date="2020-07" db="EMBL/GenBank/DDBJ databases">
        <authorList>
            <person name="Lood C."/>
            <person name="Girard L."/>
        </authorList>
    </citation>
    <scope>NUCLEOTIDE SEQUENCE</scope>
    <source>
        <strain evidence="7">SWRI102</strain>
    </source>
</reference>
<evidence type="ECO:0000256" key="2">
    <source>
        <dbReference type="ARBA" id="ARBA00022723"/>
    </source>
</evidence>